<protein>
    <submittedName>
        <fullName evidence="1">Uncharacterized protein</fullName>
    </submittedName>
</protein>
<dbReference type="AlphaFoldDB" id="A0A1V9YW74"/>
<sequence>MGAELQASHEQAWEDCLAAIKVALGPIARRDDVALLFLKRWKRQAKSEASPDSLVTPVADMGVGRLVHFDWKIGVRVGAPAKLPSIMVTLKWTIKRSSGDEQTHVHEVLVADFHALRATVQQAAQAMDSN</sequence>
<comment type="caution">
    <text evidence="1">The sequence shown here is derived from an EMBL/GenBank/DDBJ whole genome shotgun (WGS) entry which is preliminary data.</text>
</comment>
<dbReference type="EMBL" id="JNBR01000687">
    <property type="protein sequence ID" value="OQR90018.1"/>
    <property type="molecule type" value="Genomic_DNA"/>
</dbReference>
<reference evidence="1 2" key="1">
    <citation type="journal article" date="2014" name="Genome Biol. Evol.">
        <title>The secreted proteins of Achlya hypogyna and Thraustotheca clavata identify the ancestral oomycete secretome and reveal gene acquisitions by horizontal gene transfer.</title>
        <authorList>
            <person name="Misner I."/>
            <person name="Blouin N."/>
            <person name="Leonard G."/>
            <person name="Richards T.A."/>
            <person name="Lane C.E."/>
        </authorList>
    </citation>
    <scope>NUCLEOTIDE SEQUENCE [LARGE SCALE GENOMIC DNA]</scope>
    <source>
        <strain evidence="1 2">ATCC 48635</strain>
    </source>
</reference>
<name>A0A1V9YW74_ACHHY</name>
<keyword evidence="2" id="KW-1185">Reference proteome</keyword>
<dbReference type="Proteomes" id="UP000243579">
    <property type="component" value="Unassembled WGS sequence"/>
</dbReference>
<evidence type="ECO:0000313" key="1">
    <source>
        <dbReference type="EMBL" id="OQR90018.1"/>
    </source>
</evidence>
<organism evidence="1 2">
    <name type="scientific">Achlya hypogyna</name>
    <name type="common">Oomycete</name>
    <name type="synonym">Protoachlya hypogyna</name>
    <dbReference type="NCBI Taxonomy" id="1202772"/>
    <lineage>
        <taxon>Eukaryota</taxon>
        <taxon>Sar</taxon>
        <taxon>Stramenopiles</taxon>
        <taxon>Oomycota</taxon>
        <taxon>Saprolegniomycetes</taxon>
        <taxon>Saprolegniales</taxon>
        <taxon>Achlyaceae</taxon>
        <taxon>Achlya</taxon>
    </lineage>
</organism>
<evidence type="ECO:0000313" key="2">
    <source>
        <dbReference type="Proteomes" id="UP000243579"/>
    </source>
</evidence>
<gene>
    <name evidence="1" type="ORF">ACHHYP_05871</name>
</gene>
<dbReference type="OrthoDB" id="74938at2759"/>
<accession>A0A1V9YW74</accession>
<proteinExistence type="predicted"/>